<protein>
    <submittedName>
        <fullName evidence="3">Uncharacterized protein</fullName>
    </submittedName>
</protein>
<keyword evidence="2" id="KW-0472">Membrane</keyword>
<keyword evidence="2" id="KW-0812">Transmembrane</keyword>
<name>A0ABM6PV93_9FLAO</name>
<evidence type="ECO:0000313" key="4">
    <source>
        <dbReference type="Proteomes" id="UP000232721"/>
    </source>
</evidence>
<reference evidence="3 4" key="1">
    <citation type="submission" date="2017-02" db="EMBL/GenBank/DDBJ databases">
        <title>Trade-off between light-utilization and light-protection in marine flavobacteria.</title>
        <authorList>
            <person name="Kumagai Y."/>
            <person name="Yoshizawa S."/>
            <person name="Kogure K."/>
            <person name="Iwasaki W."/>
        </authorList>
    </citation>
    <scope>NUCLEOTIDE SEQUENCE [LARGE SCALE GENOMIC DNA]</scope>
    <source>
        <strain evidence="3 4">KCTC 23670</strain>
    </source>
</reference>
<organism evidence="3 4">
    <name type="scientific">Polaribacter sejongensis</name>
    <dbReference type="NCBI Taxonomy" id="985043"/>
    <lineage>
        <taxon>Bacteria</taxon>
        <taxon>Pseudomonadati</taxon>
        <taxon>Bacteroidota</taxon>
        <taxon>Flavobacteriia</taxon>
        <taxon>Flavobacteriales</taxon>
        <taxon>Flavobacteriaceae</taxon>
    </lineage>
</organism>
<sequence length="256" mass="29542">MKNITIISFLLFSLISFSQKQNLKEQINLLNKQVENINISNTEVKNQITELVGSSLEKNNSLEKELLFFKVKEDYYATALSEQANRFTLIISGILALFAIISFGAFKYEVSSIRKETSIKLNNHKKEIKKYKTQLKQTNLDLKGAKANLSTSIAKHSEKENDYSTAFQYYIIAAREHGQSSIGRNKEIKNNDKSTEEIFNVCIINLNFALNSLQKMKPHQVEIKNEKIRKIIDDIYLFENEDVKNLIAKIRMHNLN</sequence>
<gene>
    <name evidence="3" type="ORF">BTO15_00150</name>
</gene>
<evidence type="ECO:0000313" key="3">
    <source>
        <dbReference type="EMBL" id="AUC20620.1"/>
    </source>
</evidence>
<keyword evidence="1" id="KW-0175">Coiled coil</keyword>
<proteinExistence type="predicted"/>
<feature type="coiled-coil region" evidence="1">
    <location>
        <begin position="114"/>
        <end position="148"/>
    </location>
</feature>
<dbReference type="EMBL" id="CP019336">
    <property type="protein sequence ID" value="AUC20620.1"/>
    <property type="molecule type" value="Genomic_DNA"/>
</dbReference>
<evidence type="ECO:0000256" key="1">
    <source>
        <dbReference type="SAM" id="Coils"/>
    </source>
</evidence>
<evidence type="ECO:0000256" key="2">
    <source>
        <dbReference type="SAM" id="Phobius"/>
    </source>
</evidence>
<dbReference type="RefSeq" id="WP_208889916.1">
    <property type="nucleotide sequence ID" value="NZ_CP019336.1"/>
</dbReference>
<feature type="coiled-coil region" evidence="1">
    <location>
        <begin position="20"/>
        <end position="47"/>
    </location>
</feature>
<feature type="transmembrane region" description="Helical" evidence="2">
    <location>
        <begin position="87"/>
        <end position="106"/>
    </location>
</feature>
<keyword evidence="4" id="KW-1185">Reference proteome</keyword>
<keyword evidence="2" id="KW-1133">Transmembrane helix</keyword>
<accession>A0ABM6PV93</accession>
<dbReference type="Proteomes" id="UP000232721">
    <property type="component" value="Chromosome"/>
</dbReference>